<reference evidence="4 5" key="1">
    <citation type="journal article" date="2019" name="Fungal Biol. Biotechnol.">
        <title>Draft genome sequence of fastidious pathogen Ceratobasidium theobromae, which causes vascular-streak dieback in Theobroma cacao.</title>
        <authorList>
            <person name="Ali S.S."/>
            <person name="Asman A."/>
            <person name="Shao J."/>
            <person name="Firmansyah A.P."/>
            <person name="Susilo A.W."/>
            <person name="Rosmana A."/>
            <person name="McMahon P."/>
            <person name="Junaid M."/>
            <person name="Guest D."/>
            <person name="Kheng T.Y."/>
            <person name="Meinhardt L.W."/>
            <person name="Bailey B.A."/>
        </authorList>
    </citation>
    <scope>NUCLEOTIDE SEQUENCE [LARGE SCALE GENOMIC DNA]</scope>
    <source>
        <strain evidence="4 5">CT2</strain>
    </source>
</reference>
<feature type="domain" description="Zn(2)-C6 fungal-type" evidence="3">
    <location>
        <begin position="70"/>
        <end position="106"/>
    </location>
</feature>
<organism evidence="4 5">
    <name type="scientific">Ceratobasidium theobromae</name>
    <dbReference type="NCBI Taxonomy" id="1582974"/>
    <lineage>
        <taxon>Eukaryota</taxon>
        <taxon>Fungi</taxon>
        <taxon>Dikarya</taxon>
        <taxon>Basidiomycota</taxon>
        <taxon>Agaricomycotina</taxon>
        <taxon>Agaricomycetes</taxon>
        <taxon>Cantharellales</taxon>
        <taxon>Ceratobasidiaceae</taxon>
        <taxon>Ceratobasidium</taxon>
    </lineage>
</organism>
<evidence type="ECO:0000313" key="4">
    <source>
        <dbReference type="EMBL" id="KAB5593801.1"/>
    </source>
</evidence>
<keyword evidence="5" id="KW-1185">Reference proteome</keyword>
<protein>
    <recommendedName>
        <fullName evidence="3">Zn(2)-C6 fungal-type domain-containing protein</fullName>
    </recommendedName>
</protein>
<evidence type="ECO:0000256" key="2">
    <source>
        <dbReference type="SAM" id="MobiDB-lite"/>
    </source>
</evidence>
<dbReference type="OrthoDB" id="5419315at2759"/>
<feature type="compositionally biased region" description="Low complexity" evidence="2">
    <location>
        <begin position="179"/>
        <end position="189"/>
    </location>
</feature>
<dbReference type="PROSITE" id="PS50048">
    <property type="entry name" value="ZN2_CY6_FUNGAL_2"/>
    <property type="match status" value="1"/>
</dbReference>
<dbReference type="GO" id="GO:0000981">
    <property type="term" value="F:DNA-binding transcription factor activity, RNA polymerase II-specific"/>
    <property type="evidence" value="ECO:0007669"/>
    <property type="project" value="InterPro"/>
</dbReference>
<dbReference type="GO" id="GO:0008270">
    <property type="term" value="F:zinc ion binding"/>
    <property type="evidence" value="ECO:0007669"/>
    <property type="project" value="InterPro"/>
</dbReference>
<sequence length="534" mass="55675">MPAALLLSTTTTRARRSVAFSSRVPVPAYTVSTLIMVVTHESAPPKTKPKGQGGSSNVPGKEKRLRSKEGCLTCRIRGKKCDQGKLSDEDSQHPGCAACRRLRIECLGYARNRPEWLKGPQVDEFKRTIKMFLAENSPRVQRTPRTSDSGSLPFLTFDNLRNGAATSFVPVGSSSTSAAAAEASSPAQAPEGQDAARDYPPPIPPTYAHPQYQVPLGFAPPPQHQQLPGHPIQPHPLPHTLPPIAHPHDPSQLQAQAGIPLDPALAIDPALEDANMQTLAPVLAQLGVIGRLRPVAPEQQQDHAHVAVGYTVSHDRGTPPATAVPPTAAGENALHNIGVRVLEVLIAGGKPVEAAAVRAWAGVIGASPAWGEVVVEIVGATRAEPGTVTAYTGAPPENLDQLGVDALRACALMCLGLPGAEEVLAKRLEEPRWGEDIAEAGEAENWQRASEVFVGLAGAGIAGAAEAVARLEAKQGKSPENQEGASSVKAEDGATAGDVVMEDKATPTASVVPPTLNASAIQADSAVAPAQSAS</sequence>
<gene>
    <name evidence="4" type="ORF">CTheo_2770</name>
</gene>
<dbReference type="InterPro" id="IPR036864">
    <property type="entry name" value="Zn2-C6_fun-type_DNA-bd_sf"/>
</dbReference>
<dbReference type="InterPro" id="IPR001138">
    <property type="entry name" value="Zn2Cys6_DnaBD"/>
</dbReference>
<evidence type="ECO:0000259" key="3">
    <source>
        <dbReference type="PROSITE" id="PS50048"/>
    </source>
</evidence>
<comment type="caution">
    <text evidence="4">The sequence shown here is derived from an EMBL/GenBank/DDBJ whole genome shotgun (WGS) entry which is preliminary data.</text>
</comment>
<dbReference type="PANTHER" id="PTHR37534:SF46">
    <property type="entry name" value="ZN(II)2CYS6 TRANSCRIPTION FACTOR (EUROFUNG)"/>
    <property type="match status" value="1"/>
</dbReference>
<dbReference type="PANTHER" id="PTHR37534">
    <property type="entry name" value="TRANSCRIPTIONAL ACTIVATOR PROTEIN UGA3"/>
    <property type="match status" value="1"/>
</dbReference>
<feature type="compositionally biased region" description="Pro residues" evidence="2">
    <location>
        <begin position="231"/>
        <end position="245"/>
    </location>
</feature>
<dbReference type="EMBL" id="SSOP01000030">
    <property type="protein sequence ID" value="KAB5593801.1"/>
    <property type="molecule type" value="Genomic_DNA"/>
</dbReference>
<feature type="region of interest" description="Disordered" evidence="2">
    <location>
        <begin position="473"/>
        <end position="498"/>
    </location>
</feature>
<dbReference type="AlphaFoldDB" id="A0A5N5QQG7"/>
<dbReference type="CDD" id="cd00067">
    <property type="entry name" value="GAL4"/>
    <property type="match status" value="1"/>
</dbReference>
<name>A0A5N5QQG7_9AGAM</name>
<accession>A0A5N5QQG7</accession>
<dbReference type="SUPFAM" id="SSF57701">
    <property type="entry name" value="Zn2/Cys6 DNA-binding domain"/>
    <property type="match status" value="1"/>
</dbReference>
<proteinExistence type="predicted"/>
<keyword evidence="1" id="KW-0539">Nucleus</keyword>
<evidence type="ECO:0000313" key="5">
    <source>
        <dbReference type="Proteomes" id="UP000383932"/>
    </source>
</evidence>
<dbReference type="Proteomes" id="UP000383932">
    <property type="component" value="Unassembled WGS sequence"/>
</dbReference>
<feature type="region of interest" description="Disordered" evidence="2">
    <location>
        <begin position="179"/>
        <end position="254"/>
    </location>
</feature>
<feature type="region of interest" description="Disordered" evidence="2">
    <location>
        <begin position="41"/>
        <end position="64"/>
    </location>
</feature>
<evidence type="ECO:0000256" key="1">
    <source>
        <dbReference type="ARBA" id="ARBA00023242"/>
    </source>
</evidence>